<evidence type="ECO:0008006" key="6">
    <source>
        <dbReference type="Google" id="ProtNLM"/>
    </source>
</evidence>
<evidence type="ECO:0000256" key="2">
    <source>
        <dbReference type="ARBA" id="ARBA00022898"/>
    </source>
</evidence>
<dbReference type="GeneID" id="59236114"/>
<evidence type="ECO:0000256" key="1">
    <source>
        <dbReference type="ARBA" id="ARBA00008954"/>
    </source>
</evidence>
<dbReference type="GO" id="GO:0005829">
    <property type="term" value="C:cytosol"/>
    <property type="evidence" value="ECO:0007669"/>
    <property type="project" value="TreeGrafter"/>
</dbReference>
<dbReference type="Gene3D" id="3.40.640.10">
    <property type="entry name" value="Type I PLP-dependent aspartate aminotransferase-like (Major domain)"/>
    <property type="match status" value="1"/>
</dbReference>
<dbReference type="InterPro" id="IPR015424">
    <property type="entry name" value="PyrdxlP-dep_Trfase"/>
</dbReference>
<dbReference type="Gene3D" id="3.90.1150.10">
    <property type="entry name" value="Aspartate Aminotransferase, domain 1"/>
    <property type="match status" value="1"/>
</dbReference>
<dbReference type="InterPro" id="IPR015422">
    <property type="entry name" value="PyrdxlP-dep_Trfase_small"/>
</dbReference>
<dbReference type="Pfam" id="PF00202">
    <property type="entry name" value="Aminotran_3"/>
    <property type="match status" value="1"/>
</dbReference>
<name>A0A7H9B187_ZYGMR</name>
<dbReference type="AlphaFoldDB" id="A0A7H9B187"/>
<reference evidence="4 5" key="1">
    <citation type="submission" date="2020-07" db="EMBL/GenBank/DDBJ databases">
        <title>The yeast mating-type switching endonuclease HO is a domesticated member of an unorthodox homing genetic element family.</title>
        <authorList>
            <person name="Coughlan A.Y."/>
            <person name="Lombardi L."/>
            <person name="Braun-Galleani S."/>
            <person name="Martos A.R."/>
            <person name="Galeote V."/>
            <person name="Bigey F."/>
            <person name="Dequin S."/>
            <person name="Byrne K.P."/>
            <person name="Wolfe K.H."/>
        </authorList>
    </citation>
    <scope>NUCLEOTIDE SEQUENCE [LARGE SCALE GENOMIC DNA]</scope>
    <source>
        <strain evidence="4 5">NRRL Y-6702</strain>
    </source>
</reference>
<keyword evidence="2 3" id="KW-0663">Pyridoxal phosphate</keyword>
<proteinExistence type="inferred from homology"/>
<protein>
    <recommendedName>
        <fullName evidence="6">Aminotransferase</fullName>
    </recommendedName>
</protein>
<dbReference type="EMBL" id="CP058607">
    <property type="protein sequence ID" value="QLG72390.1"/>
    <property type="molecule type" value="Genomic_DNA"/>
</dbReference>
<evidence type="ECO:0000256" key="3">
    <source>
        <dbReference type="RuleBase" id="RU003560"/>
    </source>
</evidence>
<dbReference type="OrthoDB" id="10261433at2759"/>
<dbReference type="SUPFAM" id="SSF53383">
    <property type="entry name" value="PLP-dependent transferases"/>
    <property type="match status" value="1"/>
</dbReference>
<sequence length="472" mass="51395">MTVETAQLESNLFHSLIAEKKIYASNGKGVYMTIEKNGKVYDGVVDAVTGAAVGALGWADPDVPGIVNEALKKHTYSFPGFICNQQAEKLAQFYIKNCPEGVFASALWTCSGSESNENALKIIRQYQKERGRPQKIKVISRENSYHGFTLGASSISDNAISEGFKDIMIDQKELCLKMPRCFPYRDMRAGETEEQYTQRLLEVLEQMIIDNDPETVSAVIVETLPGSSIGTAVPPKGYLKGLRDICNKYDVLFMLDEVMCGTGRCNPNGKLNCWENFLAPEDAPDIQTVGKTLGSGYVTIAGVLVGPKIVNAYIGGSGLVIGAQTYHSHALNCAVSLGIQEKIIREGLTANIFKNGNLMGQKLKDALLNDSNSIVGDVRGLGGFWTVQLVKNKETKESFPYDLQVASLFNDIALQNGLNIMGLTNTDLAGSWDIALYAPSFIITEDDVDTIVDRTVKSVAQLQSDLKKAGSL</sequence>
<keyword evidence="5" id="KW-1185">Reference proteome</keyword>
<evidence type="ECO:0000313" key="4">
    <source>
        <dbReference type="EMBL" id="QLG72390.1"/>
    </source>
</evidence>
<dbReference type="GO" id="GO:0008483">
    <property type="term" value="F:transaminase activity"/>
    <property type="evidence" value="ECO:0007669"/>
    <property type="project" value="InterPro"/>
</dbReference>
<dbReference type="InterPro" id="IPR015421">
    <property type="entry name" value="PyrdxlP-dep_Trfase_major"/>
</dbReference>
<gene>
    <name evidence="4" type="ORF">HG535_0D00980</name>
</gene>
<dbReference type="InterPro" id="IPR005814">
    <property type="entry name" value="Aminotrans_3"/>
</dbReference>
<dbReference type="Proteomes" id="UP000509704">
    <property type="component" value="Chromosome 4"/>
</dbReference>
<dbReference type="PANTHER" id="PTHR43094">
    <property type="entry name" value="AMINOTRANSFERASE"/>
    <property type="match status" value="1"/>
</dbReference>
<accession>A0A7H9B187</accession>
<organism evidence="4 5">
    <name type="scientific">Zygotorulaspora mrakii</name>
    <name type="common">Zygosaccharomyces mrakii</name>
    <dbReference type="NCBI Taxonomy" id="42260"/>
    <lineage>
        <taxon>Eukaryota</taxon>
        <taxon>Fungi</taxon>
        <taxon>Dikarya</taxon>
        <taxon>Ascomycota</taxon>
        <taxon>Saccharomycotina</taxon>
        <taxon>Saccharomycetes</taxon>
        <taxon>Saccharomycetales</taxon>
        <taxon>Saccharomycetaceae</taxon>
        <taxon>Zygotorulaspora</taxon>
    </lineage>
</organism>
<dbReference type="PANTHER" id="PTHR43094:SF1">
    <property type="entry name" value="AMINOTRANSFERASE CLASS-III"/>
    <property type="match status" value="1"/>
</dbReference>
<dbReference type="GO" id="GO:0030170">
    <property type="term" value="F:pyridoxal phosphate binding"/>
    <property type="evidence" value="ECO:0007669"/>
    <property type="project" value="InterPro"/>
</dbReference>
<comment type="similarity">
    <text evidence="1 3">Belongs to the class-III pyridoxal-phosphate-dependent aminotransferase family.</text>
</comment>
<evidence type="ECO:0000313" key="5">
    <source>
        <dbReference type="Proteomes" id="UP000509704"/>
    </source>
</evidence>
<dbReference type="RefSeq" id="XP_037144118.1">
    <property type="nucleotide sequence ID" value="XM_037288223.1"/>
</dbReference>
<dbReference type="KEGG" id="zmk:HG535_0D00980"/>